<feature type="transmembrane region" description="Helical" evidence="7">
    <location>
        <begin position="140"/>
        <end position="159"/>
    </location>
</feature>
<feature type="transmembrane region" description="Helical" evidence="7">
    <location>
        <begin position="310"/>
        <end position="332"/>
    </location>
</feature>
<keyword evidence="4 7" id="KW-1133">Transmembrane helix</keyword>
<feature type="domain" description="Major facilitator superfamily (MFS) profile" evidence="8">
    <location>
        <begin position="74"/>
        <end position="487"/>
    </location>
</feature>
<evidence type="ECO:0000256" key="1">
    <source>
        <dbReference type="ARBA" id="ARBA00004141"/>
    </source>
</evidence>
<feature type="transmembrane region" description="Helical" evidence="7">
    <location>
        <begin position="399"/>
        <end position="420"/>
    </location>
</feature>
<keyword evidence="3 7" id="KW-0812">Transmembrane</keyword>
<protein>
    <recommendedName>
        <fullName evidence="8">Major facilitator superfamily (MFS) profile domain-containing protein</fullName>
    </recommendedName>
</protein>
<feature type="transmembrane region" description="Helical" evidence="7">
    <location>
        <begin position="234"/>
        <end position="257"/>
    </location>
</feature>
<evidence type="ECO:0000313" key="10">
    <source>
        <dbReference type="Proteomes" id="UP001375240"/>
    </source>
</evidence>
<evidence type="ECO:0000256" key="5">
    <source>
        <dbReference type="ARBA" id="ARBA00023136"/>
    </source>
</evidence>
<feature type="transmembrane region" description="Helical" evidence="7">
    <location>
        <begin position="171"/>
        <end position="190"/>
    </location>
</feature>
<feature type="transmembrane region" description="Helical" evidence="7">
    <location>
        <begin position="432"/>
        <end position="454"/>
    </location>
</feature>
<evidence type="ECO:0000256" key="2">
    <source>
        <dbReference type="ARBA" id="ARBA00022448"/>
    </source>
</evidence>
<keyword evidence="10" id="KW-1185">Reference proteome</keyword>
<dbReference type="GO" id="GO:0022857">
    <property type="term" value="F:transmembrane transporter activity"/>
    <property type="evidence" value="ECO:0007669"/>
    <property type="project" value="InterPro"/>
</dbReference>
<proteinExistence type="predicted"/>
<sequence>MPATNAADIVKDDAQHIDDVDNASAAGGGTLHQTNSNVSSRPGPAEKPPLLRHYSDEDLDRLEVRLKRKIDLRLLPMIIIVYIMNYLDRNNIPAAQVAGMGDELGLTTTQYNTAVSVLFIGYILMQIPSNLFLDKIGRPSLYFTAVMMVWGAISGATGAVQNFSGLLACRFFLGFIEAAYFPGCLFYLSSWYTKKELSLRTAILYSGSLISGAFSGLIAAGITDGLDGKAGLSAWRWLFILEGSITVFIAFFIWIIIPDFPKTTNWLTEEERQLACWRLERDVGEEDWSGSEAQKVLHGLRLAFTDVKMYILMIMITCIVASGSITNFFPIVVGTLGYPPIKTLLLTTPPYVLATIVVLANAWHADKSGERYWHIVIPLSVSVAAFVVATATLNTAARYVAMMFMPASVYGGYVCALSWISSTLPRPVAKRAAALAAINAASNASSIWTAYMYTKSSAPRYAIAMGVNCATSLLAVLFATVLRGMLVRLNKQLDRGEQVGGATWLIEGEGEGQVEQREEQGLPGTAAAKGFRFLI</sequence>
<dbReference type="Gene3D" id="1.20.1250.20">
    <property type="entry name" value="MFS general substrate transporter like domains"/>
    <property type="match status" value="1"/>
</dbReference>
<evidence type="ECO:0000259" key="8">
    <source>
        <dbReference type="PROSITE" id="PS50850"/>
    </source>
</evidence>
<keyword evidence="5 7" id="KW-0472">Membrane</keyword>
<organism evidence="9 10">
    <name type="scientific">Orbilia brochopaga</name>
    <dbReference type="NCBI Taxonomy" id="3140254"/>
    <lineage>
        <taxon>Eukaryota</taxon>
        <taxon>Fungi</taxon>
        <taxon>Dikarya</taxon>
        <taxon>Ascomycota</taxon>
        <taxon>Pezizomycotina</taxon>
        <taxon>Orbiliomycetes</taxon>
        <taxon>Orbiliales</taxon>
        <taxon>Orbiliaceae</taxon>
        <taxon>Orbilia</taxon>
    </lineage>
</organism>
<dbReference type="PROSITE" id="PS50850">
    <property type="entry name" value="MFS"/>
    <property type="match status" value="1"/>
</dbReference>
<dbReference type="SUPFAM" id="SSF103473">
    <property type="entry name" value="MFS general substrate transporter"/>
    <property type="match status" value="1"/>
</dbReference>
<evidence type="ECO:0000256" key="4">
    <source>
        <dbReference type="ARBA" id="ARBA00022989"/>
    </source>
</evidence>
<name>A0AAV9V001_9PEZI</name>
<evidence type="ECO:0000313" key="9">
    <source>
        <dbReference type="EMBL" id="KAK6353181.1"/>
    </source>
</evidence>
<dbReference type="InterPro" id="IPR036259">
    <property type="entry name" value="MFS_trans_sf"/>
</dbReference>
<feature type="transmembrane region" description="Helical" evidence="7">
    <location>
        <begin position="202"/>
        <end position="222"/>
    </location>
</feature>
<feature type="transmembrane region" description="Helical" evidence="7">
    <location>
        <begin position="70"/>
        <end position="87"/>
    </location>
</feature>
<gene>
    <name evidence="9" type="ORF">TWF696_005168</name>
</gene>
<feature type="transmembrane region" description="Helical" evidence="7">
    <location>
        <begin position="344"/>
        <end position="363"/>
    </location>
</feature>
<comment type="subcellular location">
    <subcellularLocation>
        <location evidence="1">Membrane</location>
        <topology evidence="1">Multi-pass membrane protein</topology>
    </subcellularLocation>
</comment>
<evidence type="ECO:0000256" key="3">
    <source>
        <dbReference type="ARBA" id="ARBA00022692"/>
    </source>
</evidence>
<dbReference type="InterPro" id="IPR011701">
    <property type="entry name" value="MFS"/>
</dbReference>
<dbReference type="EMBL" id="JAVHNQ010000003">
    <property type="protein sequence ID" value="KAK6353181.1"/>
    <property type="molecule type" value="Genomic_DNA"/>
</dbReference>
<dbReference type="PANTHER" id="PTHR43791">
    <property type="entry name" value="PERMEASE-RELATED"/>
    <property type="match status" value="1"/>
</dbReference>
<reference evidence="9 10" key="1">
    <citation type="submission" date="2019-10" db="EMBL/GenBank/DDBJ databases">
        <authorList>
            <person name="Palmer J.M."/>
        </authorList>
    </citation>
    <scope>NUCLEOTIDE SEQUENCE [LARGE SCALE GENOMIC DNA]</scope>
    <source>
        <strain evidence="9 10">TWF696</strain>
    </source>
</reference>
<feature type="transmembrane region" description="Helical" evidence="7">
    <location>
        <begin position="375"/>
        <end position="393"/>
    </location>
</feature>
<dbReference type="Proteomes" id="UP001375240">
    <property type="component" value="Unassembled WGS sequence"/>
</dbReference>
<dbReference type="FunFam" id="1.20.1250.20:FF:000057">
    <property type="entry name" value="MFS general substrate transporter"/>
    <property type="match status" value="1"/>
</dbReference>
<dbReference type="FunFam" id="1.20.1250.20:FF:000013">
    <property type="entry name" value="MFS general substrate transporter"/>
    <property type="match status" value="1"/>
</dbReference>
<evidence type="ECO:0000256" key="7">
    <source>
        <dbReference type="SAM" id="Phobius"/>
    </source>
</evidence>
<dbReference type="PANTHER" id="PTHR43791:SF92">
    <property type="entry name" value="AGL026WP"/>
    <property type="match status" value="1"/>
</dbReference>
<keyword evidence="2" id="KW-0813">Transport</keyword>
<dbReference type="Pfam" id="PF07690">
    <property type="entry name" value="MFS_1"/>
    <property type="match status" value="1"/>
</dbReference>
<feature type="compositionally biased region" description="Polar residues" evidence="6">
    <location>
        <begin position="31"/>
        <end position="40"/>
    </location>
</feature>
<feature type="transmembrane region" description="Helical" evidence="7">
    <location>
        <begin position="460"/>
        <end position="482"/>
    </location>
</feature>
<dbReference type="GO" id="GO:0016020">
    <property type="term" value="C:membrane"/>
    <property type="evidence" value="ECO:0007669"/>
    <property type="project" value="UniProtKB-SubCell"/>
</dbReference>
<dbReference type="AlphaFoldDB" id="A0AAV9V001"/>
<dbReference type="InterPro" id="IPR020846">
    <property type="entry name" value="MFS_dom"/>
</dbReference>
<feature type="region of interest" description="Disordered" evidence="6">
    <location>
        <begin position="20"/>
        <end position="51"/>
    </location>
</feature>
<comment type="caution">
    <text evidence="9">The sequence shown here is derived from an EMBL/GenBank/DDBJ whole genome shotgun (WGS) entry which is preliminary data.</text>
</comment>
<feature type="transmembrane region" description="Helical" evidence="7">
    <location>
        <begin position="114"/>
        <end position="133"/>
    </location>
</feature>
<evidence type="ECO:0000256" key="6">
    <source>
        <dbReference type="SAM" id="MobiDB-lite"/>
    </source>
</evidence>
<accession>A0AAV9V001</accession>